<accession>A0A4V6Y8Q5</accession>
<protein>
    <submittedName>
        <fullName evidence="1">Uncharacterized protein</fullName>
    </submittedName>
</protein>
<name>A0A4V6Y8Q5_SETVI</name>
<evidence type="ECO:0000313" key="1">
    <source>
        <dbReference type="EMBL" id="TKW28306.1"/>
    </source>
</evidence>
<dbReference type="Proteomes" id="UP000298652">
    <property type="component" value="Chromosome 3"/>
</dbReference>
<dbReference type="AlphaFoldDB" id="A0A4V6Y8Q5"/>
<keyword evidence="2" id="KW-1185">Reference proteome</keyword>
<organism evidence="1 2">
    <name type="scientific">Setaria viridis</name>
    <name type="common">Green bristlegrass</name>
    <name type="synonym">Setaria italica subsp. viridis</name>
    <dbReference type="NCBI Taxonomy" id="4556"/>
    <lineage>
        <taxon>Eukaryota</taxon>
        <taxon>Viridiplantae</taxon>
        <taxon>Streptophyta</taxon>
        <taxon>Embryophyta</taxon>
        <taxon>Tracheophyta</taxon>
        <taxon>Spermatophyta</taxon>
        <taxon>Magnoliopsida</taxon>
        <taxon>Liliopsida</taxon>
        <taxon>Poales</taxon>
        <taxon>Poaceae</taxon>
        <taxon>PACMAD clade</taxon>
        <taxon>Panicoideae</taxon>
        <taxon>Panicodae</taxon>
        <taxon>Paniceae</taxon>
        <taxon>Cenchrinae</taxon>
        <taxon>Setaria</taxon>
    </lineage>
</organism>
<sequence length="109" mass="11759">MGPCRRSVSFPEAITGGCRAQVCVKTEEAVYARAAPSRWHSAPPSLHIRQPTRGSTSVVASFQSSSRLKVLKSMVLFAKQERDVAAEYSRSSAKSLCGSVDEEQVGADE</sequence>
<dbReference type="Gramene" id="TKW28306">
    <property type="protein sequence ID" value="TKW28306"/>
    <property type="gene ID" value="SEVIR_3G306400v2"/>
</dbReference>
<gene>
    <name evidence="1" type="ORF">SEVIR_3G306400v2</name>
</gene>
<dbReference type="EMBL" id="CM016554">
    <property type="protein sequence ID" value="TKW28306.1"/>
    <property type="molecule type" value="Genomic_DNA"/>
</dbReference>
<proteinExistence type="predicted"/>
<evidence type="ECO:0000313" key="2">
    <source>
        <dbReference type="Proteomes" id="UP000298652"/>
    </source>
</evidence>
<reference evidence="1" key="1">
    <citation type="submission" date="2019-03" db="EMBL/GenBank/DDBJ databases">
        <title>WGS assembly of Setaria viridis.</title>
        <authorList>
            <person name="Huang P."/>
            <person name="Jenkins J."/>
            <person name="Grimwood J."/>
            <person name="Barry K."/>
            <person name="Healey A."/>
            <person name="Mamidi S."/>
            <person name="Sreedasyam A."/>
            <person name="Shu S."/>
            <person name="Feldman M."/>
            <person name="Wu J."/>
            <person name="Yu Y."/>
            <person name="Chen C."/>
            <person name="Johnson J."/>
            <person name="Rokhsar D."/>
            <person name="Baxter I."/>
            <person name="Schmutz J."/>
            <person name="Brutnell T."/>
            <person name="Kellogg E."/>
        </authorList>
    </citation>
    <scope>NUCLEOTIDE SEQUENCE [LARGE SCALE GENOMIC DNA]</scope>
</reference>